<name>A0ABW4BY38_9LACO</name>
<dbReference type="NCBIfam" id="TIGR03949">
    <property type="entry name" value="bact_IIb_cerein"/>
    <property type="match status" value="1"/>
</dbReference>
<sequence length="52" mass="5512">MDKIMFKELKDTELTNVTGGTAVGVAIGHLLAGVVHYYGKTASKIHKSPING</sequence>
<dbReference type="Proteomes" id="UP001597188">
    <property type="component" value="Unassembled WGS sequence"/>
</dbReference>
<dbReference type="InterPro" id="IPR010133">
    <property type="entry name" value="Bacteriocin_signal_seq"/>
</dbReference>
<reference evidence="6" key="1">
    <citation type="journal article" date="2019" name="Int. J. Syst. Evol. Microbiol.">
        <title>The Global Catalogue of Microorganisms (GCM) 10K type strain sequencing project: providing services to taxonomists for standard genome sequencing and annotation.</title>
        <authorList>
            <consortium name="The Broad Institute Genomics Platform"/>
            <consortium name="The Broad Institute Genome Sequencing Center for Infectious Disease"/>
            <person name="Wu L."/>
            <person name="Ma J."/>
        </authorList>
    </citation>
    <scope>NUCLEOTIDE SEQUENCE [LARGE SCALE GENOMIC DNA]</scope>
    <source>
        <strain evidence="6">CCM 8931</strain>
    </source>
</reference>
<accession>A0ABW4BY38</accession>
<keyword evidence="6" id="KW-1185">Reference proteome</keyword>
<dbReference type="RefSeq" id="WP_137635341.1">
    <property type="nucleotide sequence ID" value="NZ_BJDL01000020.1"/>
</dbReference>
<evidence type="ECO:0000313" key="5">
    <source>
        <dbReference type="EMBL" id="MFD1419881.1"/>
    </source>
</evidence>
<dbReference type="NCBIfam" id="TIGR01847">
    <property type="entry name" value="bacteriocin_sig"/>
    <property type="match status" value="1"/>
</dbReference>
<comment type="caution">
    <text evidence="5">The sequence shown here is derived from an EMBL/GenBank/DDBJ whole genome shotgun (WGS) entry which is preliminary data.</text>
</comment>
<keyword evidence="4" id="KW-0812">Transmembrane</keyword>
<evidence type="ECO:0000256" key="4">
    <source>
        <dbReference type="SAM" id="Phobius"/>
    </source>
</evidence>
<keyword evidence="1" id="KW-0929">Antimicrobial</keyword>
<evidence type="ECO:0000256" key="2">
    <source>
        <dbReference type="ARBA" id="ARBA00023022"/>
    </source>
</evidence>
<keyword evidence="2" id="KW-0044">Antibiotic</keyword>
<dbReference type="EMBL" id="JBHTOJ010000008">
    <property type="protein sequence ID" value="MFD1419881.1"/>
    <property type="molecule type" value="Genomic_DNA"/>
</dbReference>
<protein>
    <submittedName>
        <fullName evidence="5">Class IIb bacteriocin, lactobin A/cerein 7B family</fullName>
    </submittedName>
</protein>
<keyword evidence="4" id="KW-0472">Membrane</keyword>
<dbReference type="InterPro" id="IPR023991">
    <property type="entry name" value="Bacteriocin_IIb_lactobn/cerein"/>
</dbReference>
<keyword evidence="3" id="KW-0078">Bacteriocin</keyword>
<evidence type="ECO:0000256" key="1">
    <source>
        <dbReference type="ARBA" id="ARBA00022529"/>
    </source>
</evidence>
<proteinExistence type="predicted"/>
<evidence type="ECO:0000256" key="3">
    <source>
        <dbReference type="ARBA" id="ARBA00023048"/>
    </source>
</evidence>
<feature type="transmembrane region" description="Helical" evidence="4">
    <location>
        <begin position="20"/>
        <end position="39"/>
    </location>
</feature>
<organism evidence="5 6">
    <name type="scientific">Lactiplantibacillus songbeiensis</name>
    <dbReference type="NCBI Taxonomy" id="2559920"/>
    <lineage>
        <taxon>Bacteria</taxon>
        <taxon>Bacillati</taxon>
        <taxon>Bacillota</taxon>
        <taxon>Bacilli</taxon>
        <taxon>Lactobacillales</taxon>
        <taxon>Lactobacillaceae</taxon>
        <taxon>Lactiplantibacillus</taxon>
    </lineage>
</organism>
<keyword evidence="4" id="KW-1133">Transmembrane helix</keyword>
<gene>
    <name evidence="5" type="ORF">ACFQ5L_02775</name>
</gene>
<evidence type="ECO:0000313" key="6">
    <source>
        <dbReference type="Proteomes" id="UP001597188"/>
    </source>
</evidence>